<keyword evidence="1" id="KW-0472">Membrane</keyword>
<dbReference type="Pfam" id="PF08592">
    <property type="entry name" value="Anthrone_oxy"/>
    <property type="match status" value="1"/>
</dbReference>
<sequence length="164" mass="17053">MGERVVSVLVFLSALGSGLAGGIFFAFSTFVMSALARLPAPQGIAAMQSINIVVINPLFMMVFMGTAVLCAIVAVAALFGWAGPHPILVVIGAVIYIAGNIVVTMTGNVPLNNALAAVDPTSAEGAAIWARYVPDWNLWNHVRTVTGAVAAACFILAWRWPAAA</sequence>
<evidence type="ECO:0000256" key="1">
    <source>
        <dbReference type="SAM" id="Phobius"/>
    </source>
</evidence>
<evidence type="ECO:0008006" key="4">
    <source>
        <dbReference type="Google" id="ProtNLM"/>
    </source>
</evidence>
<dbReference type="AlphaFoldDB" id="A0A211YXG5"/>
<dbReference type="EMBL" id="NHON01000147">
    <property type="protein sequence ID" value="OWJ57621.1"/>
    <property type="molecule type" value="Genomic_DNA"/>
</dbReference>
<feature type="transmembrane region" description="Helical" evidence="1">
    <location>
        <begin position="87"/>
        <end position="105"/>
    </location>
</feature>
<keyword evidence="1" id="KW-0812">Transmembrane</keyword>
<reference evidence="3" key="1">
    <citation type="submission" date="2017-05" db="EMBL/GenBank/DDBJ databases">
        <authorList>
            <person name="Macchi M."/>
            <person name="Festa S."/>
            <person name="Coppotelli B.M."/>
            <person name="Morelli I.S."/>
        </authorList>
    </citation>
    <scope>NUCLEOTIDE SEQUENCE [LARGE SCALE GENOMIC DNA]</scope>
    <source>
        <strain evidence="3">I</strain>
    </source>
</reference>
<evidence type="ECO:0000313" key="2">
    <source>
        <dbReference type="EMBL" id="OWJ57621.1"/>
    </source>
</evidence>
<accession>A0A211YXG5</accession>
<feature type="transmembrane region" description="Helical" evidence="1">
    <location>
        <begin position="57"/>
        <end position="80"/>
    </location>
</feature>
<gene>
    <name evidence="2" type="ORF">BWR60_34155</name>
</gene>
<dbReference type="Proteomes" id="UP000196655">
    <property type="component" value="Unassembled WGS sequence"/>
</dbReference>
<dbReference type="RefSeq" id="WP_088157501.1">
    <property type="nucleotide sequence ID" value="NZ_NHON01000147.1"/>
</dbReference>
<comment type="caution">
    <text evidence="2">The sequence shown here is derived from an EMBL/GenBank/DDBJ whole genome shotgun (WGS) entry which is preliminary data.</text>
</comment>
<keyword evidence="3" id="KW-1185">Reference proteome</keyword>
<dbReference type="InterPro" id="IPR013901">
    <property type="entry name" value="Anthrone_oxy"/>
</dbReference>
<dbReference type="OrthoDB" id="428263at2"/>
<protein>
    <recommendedName>
        <fullName evidence="4">DUF1772 domain-containing protein</fullName>
    </recommendedName>
</protein>
<proteinExistence type="predicted"/>
<organism evidence="2 3">
    <name type="scientific">Inquilinus limosus</name>
    <dbReference type="NCBI Taxonomy" id="171674"/>
    <lineage>
        <taxon>Bacteria</taxon>
        <taxon>Pseudomonadati</taxon>
        <taxon>Pseudomonadota</taxon>
        <taxon>Alphaproteobacteria</taxon>
        <taxon>Rhodospirillales</taxon>
        <taxon>Rhodospirillaceae</taxon>
        <taxon>Inquilinus</taxon>
    </lineage>
</organism>
<name>A0A211YXG5_9PROT</name>
<keyword evidence="1" id="KW-1133">Transmembrane helix</keyword>
<feature type="transmembrane region" description="Helical" evidence="1">
    <location>
        <begin position="138"/>
        <end position="158"/>
    </location>
</feature>
<evidence type="ECO:0000313" key="3">
    <source>
        <dbReference type="Proteomes" id="UP000196655"/>
    </source>
</evidence>